<dbReference type="EMBL" id="CAXIEN010000008">
    <property type="protein sequence ID" value="CAL1263246.1"/>
    <property type="molecule type" value="Genomic_DNA"/>
</dbReference>
<gene>
    <name evidence="1" type="ORF">LARSCL_LOCUS1398</name>
</gene>
<sequence>MKSESQRVKQAKPNLTGCCASRRNLLIGKEEKKRFTCLCLSCANLIKSYGFIFMQLPTNDKIIIEELSE</sequence>
<comment type="caution">
    <text evidence="1">The sequence shown here is derived from an EMBL/GenBank/DDBJ whole genome shotgun (WGS) entry which is preliminary data.</text>
</comment>
<proteinExistence type="predicted"/>
<protein>
    <submittedName>
        <fullName evidence="1">Uncharacterized protein</fullName>
    </submittedName>
</protein>
<keyword evidence="2" id="KW-1185">Reference proteome</keyword>
<accession>A0AAV1YZ18</accession>
<evidence type="ECO:0000313" key="2">
    <source>
        <dbReference type="Proteomes" id="UP001497382"/>
    </source>
</evidence>
<name>A0AAV1YZ18_9ARAC</name>
<dbReference type="AlphaFoldDB" id="A0AAV1YZ18"/>
<reference evidence="1 2" key="1">
    <citation type="submission" date="2024-04" db="EMBL/GenBank/DDBJ databases">
        <authorList>
            <person name="Rising A."/>
            <person name="Reimegard J."/>
            <person name="Sonavane S."/>
            <person name="Akerstrom W."/>
            <person name="Nylinder S."/>
            <person name="Hedman E."/>
            <person name="Kallberg Y."/>
        </authorList>
    </citation>
    <scope>NUCLEOTIDE SEQUENCE [LARGE SCALE GENOMIC DNA]</scope>
</reference>
<dbReference type="Proteomes" id="UP001497382">
    <property type="component" value="Unassembled WGS sequence"/>
</dbReference>
<evidence type="ECO:0000313" key="1">
    <source>
        <dbReference type="EMBL" id="CAL1263246.1"/>
    </source>
</evidence>
<organism evidence="1 2">
    <name type="scientific">Larinioides sclopetarius</name>
    <dbReference type="NCBI Taxonomy" id="280406"/>
    <lineage>
        <taxon>Eukaryota</taxon>
        <taxon>Metazoa</taxon>
        <taxon>Ecdysozoa</taxon>
        <taxon>Arthropoda</taxon>
        <taxon>Chelicerata</taxon>
        <taxon>Arachnida</taxon>
        <taxon>Araneae</taxon>
        <taxon>Araneomorphae</taxon>
        <taxon>Entelegynae</taxon>
        <taxon>Araneoidea</taxon>
        <taxon>Araneidae</taxon>
        <taxon>Larinioides</taxon>
    </lineage>
</organism>